<evidence type="ECO:0000256" key="1">
    <source>
        <dbReference type="ARBA" id="ARBA00004123"/>
    </source>
</evidence>
<keyword evidence="2" id="KW-0805">Transcription regulation</keyword>
<feature type="region of interest" description="Disordered" evidence="5">
    <location>
        <begin position="56"/>
        <end position="84"/>
    </location>
</feature>
<evidence type="ECO:0000256" key="2">
    <source>
        <dbReference type="ARBA" id="ARBA00023015"/>
    </source>
</evidence>
<evidence type="ECO:0000259" key="6">
    <source>
        <dbReference type="SMART" id="SM00993"/>
    </source>
</evidence>
<evidence type="ECO:0000313" key="7">
    <source>
        <dbReference type="EMBL" id="WRT66275.1"/>
    </source>
</evidence>
<keyword evidence="4" id="KW-0539">Nucleus</keyword>
<organism evidence="7 8">
    <name type="scientific">Kwoniella shivajii</name>
    <dbReference type="NCBI Taxonomy" id="564305"/>
    <lineage>
        <taxon>Eukaryota</taxon>
        <taxon>Fungi</taxon>
        <taxon>Dikarya</taxon>
        <taxon>Basidiomycota</taxon>
        <taxon>Agaricomycotina</taxon>
        <taxon>Tremellomycetes</taxon>
        <taxon>Tremellales</taxon>
        <taxon>Cryptococcaceae</taxon>
        <taxon>Kwoniella</taxon>
    </lineage>
</organism>
<evidence type="ECO:0000256" key="4">
    <source>
        <dbReference type="ARBA" id="ARBA00023242"/>
    </source>
</evidence>
<gene>
    <name evidence="7" type="ORF">IL334_003228</name>
</gene>
<dbReference type="PANTHER" id="PTHR31200:SF1">
    <property type="entry name" value="INO80 COMPLEX SUBUNIT C"/>
    <property type="match status" value="1"/>
</dbReference>
<dbReference type="InterPro" id="IPR013272">
    <property type="entry name" value="Vps72/YL1_C"/>
</dbReference>
<feature type="domain" description="Vps72/YL1 C-terminal" evidence="6">
    <location>
        <begin position="261"/>
        <end position="290"/>
    </location>
</feature>
<dbReference type="InterPro" id="IPR029525">
    <property type="entry name" value="INO80C/Ies6"/>
</dbReference>
<sequence>MKCVDNEEYHSDDGVHNGNVDSHIQLGQIQLEEMSLRIQIKYSSLTWNVKYRAPKFPNRFGPRKSNTSTPAPGDEGPYVPTPADRLSYADTPRPFKSANFVSKLPSRTATTSTSIVRKNAKQILTLERERLSGGDGFLSAVHTAAKARGEVIDITKKKKSTGGGIANLGKPRGNIANLMKGRMKRDSTGLSSITGNGNGEDSVNPSGTTTPAIEDEDDDGMDVDNTTTIPIKVDPESNEPRKEIITYHTPTAPPSLLPPKKYCDITGLHAQYTDPRTKLRYKGLDVWHVVRGLGPGGDQAYLSLRNAQTSLK</sequence>
<evidence type="ECO:0000313" key="8">
    <source>
        <dbReference type="Proteomes" id="UP001329825"/>
    </source>
</evidence>
<feature type="compositionally biased region" description="Polar residues" evidence="5">
    <location>
        <begin position="188"/>
        <end position="211"/>
    </location>
</feature>
<name>A0ABZ1CYN3_9TREE</name>
<comment type="subcellular location">
    <subcellularLocation>
        <location evidence="1">Nucleus</location>
    </subcellularLocation>
</comment>
<feature type="region of interest" description="Disordered" evidence="5">
    <location>
        <begin position="186"/>
        <end position="222"/>
    </location>
</feature>
<protein>
    <recommendedName>
        <fullName evidence="6">Vps72/YL1 C-terminal domain-containing protein</fullName>
    </recommendedName>
</protein>
<feature type="compositionally biased region" description="Acidic residues" evidence="5">
    <location>
        <begin position="213"/>
        <end position="222"/>
    </location>
</feature>
<proteinExistence type="predicted"/>
<dbReference type="RefSeq" id="XP_062791015.1">
    <property type="nucleotide sequence ID" value="XM_062934964.1"/>
</dbReference>
<keyword evidence="3" id="KW-0804">Transcription</keyword>
<evidence type="ECO:0000256" key="3">
    <source>
        <dbReference type="ARBA" id="ARBA00023163"/>
    </source>
</evidence>
<dbReference type="SMART" id="SM00993">
    <property type="entry name" value="YL1_C"/>
    <property type="match status" value="1"/>
</dbReference>
<dbReference type="PANTHER" id="PTHR31200">
    <property type="entry name" value="INO80 COMPLEX SUBUNIT C"/>
    <property type="match status" value="1"/>
</dbReference>
<dbReference type="Pfam" id="PF08265">
    <property type="entry name" value="YL1_C"/>
    <property type="match status" value="1"/>
</dbReference>
<evidence type="ECO:0000256" key="5">
    <source>
        <dbReference type="SAM" id="MobiDB-lite"/>
    </source>
</evidence>
<keyword evidence="8" id="KW-1185">Reference proteome</keyword>
<dbReference type="Proteomes" id="UP001329825">
    <property type="component" value="Chromosome 4"/>
</dbReference>
<dbReference type="GeneID" id="87955359"/>
<dbReference type="EMBL" id="CP141884">
    <property type="protein sequence ID" value="WRT66275.1"/>
    <property type="molecule type" value="Genomic_DNA"/>
</dbReference>
<accession>A0ABZ1CYN3</accession>
<reference evidence="7 8" key="1">
    <citation type="submission" date="2024-01" db="EMBL/GenBank/DDBJ databases">
        <title>Comparative genomics of Cryptococcus and Kwoniella reveals pathogenesis evolution and contrasting modes of karyotype evolution via chromosome fusion or intercentromeric recombination.</title>
        <authorList>
            <person name="Coelho M.A."/>
            <person name="David-Palma M."/>
            <person name="Shea T."/>
            <person name="Bowers K."/>
            <person name="McGinley-Smith S."/>
            <person name="Mohammad A.W."/>
            <person name="Gnirke A."/>
            <person name="Yurkov A.M."/>
            <person name="Nowrousian M."/>
            <person name="Sun S."/>
            <person name="Cuomo C.A."/>
            <person name="Heitman J."/>
        </authorList>
    </citation>
    <scope>NUCLEOTIDE SEQUENCE [LARGE SCALE GENOMIC DNA]</scope>
    <source>
        <strain evidence="7">CBS 11374</strain>
    </source>
</reference>